<gene>
    <name evidence="1" type="ORF">BRAA07T27991Z</name>
</gene>
<dbReference type="EMBL" id="LR031574">
    <property type="protein sequence ID" value="VDC95397.1"/>
    <property type="molecule type" value="Genomic_DNA"/>
</dbReference>
<evidence type="ECO:0000313" key="1">
    <source>
        <dbReference type="EMBL" id="VDC95397.1"/>
    </source>
</evidence>
<organism evidence="1">
    <name type="scientific">Brassica campestris</name>
    <name type="common">Field mustard</name>
    <dbReference type="NCBI Taxonomy" id="3711"/>
    <lineage>
        <taxon>Eukaryota</taxon>
        <taxon>Viridiplantae</taxon>
        <taxon>Streptophyta</taxon>
        <taxon>Embryophyta</taxon>
        <taxon>Tracheophyta</taxon>
        <taxon>Spermatophyta</taxon>
        <taxon>Magnoliopsida</taxon>
        <taxon>eudicotyledons</taxon>
        <taxon>Gunneridae</taxon>
        <taxon>Pentapetalae</taxon>
        <taxon>rosids</taxon>
        <taxon>malvids</taxon>
        <taxon>Brassicales</taxon>
        <taxon>Brassicaceae</taxon>
        <taxon>Brassiceae</taxon>
        <taxon>Brassica</taxon>
    </lineage>
</organism>
<name>A0A3P6AW09_BRACM</name>
<sequence>MGSDRDNGVGTFLVADTLFTYHNSGCYTCSIGSVWTLGCSKLRVAQFSELGLG</sequence>
<accession>A0A3P6AW09</accession>
<reference evidence="1" key="1">
    <citation type="submission" date="2018-11" db="EMBL/GenBank/DDBJ databases">
        <authorList>
            <consortium name="Genoscope - CEA"/>
            <person name="William W."/>
        </authorList>
    </citation>
    <scope>NUCLEOTIDE SEQUENCE</scope>
</reference>
<dbReference type="AlphaFoldDB" id="A0A3P6AW09"/>
<protein>
    <submittedName>
        <fullName evidence="1">Uncharacterized protein</fullName>
    </submittedName>
</protein>
<proteinExistence type="predicted"/>